<evidence type="ECO:0000313" key="1">
    <source>
        <dbReference type="EMBL" id="KAH1065416.1"/>
    </source>
</evidence>
<name>A0A9D3UZN3_9ROSI</name>
<gene>
    <name evidence="1" type="ORF">J1N35_030403</name>
</gene>
<proteinExistence type="predicted"/>
<dbReference type="AlphaFoldDB" id="A0A9D3UZN3"/>
<comment type="caution">
    <text evidence="1">The sequence shown here is derived from an EMBL/GenBank/DDBJ whole genome shotgun (WGS) entry which is preliminary data.</text>
</comment>
<accession>A0A9D3UZN3</accession>
<organism evidence="1 2">
    <name type="scientific">Gossypium stocksii</name>
    <dbReference type="NCBI Taxonomy" id="47602"/>
    <lineage>
        <taxon>Eukaryota</taxon>
        <taxon>Viridiplantae</taxon>
        <taxon>Streptophyta</taxon>
        <taxon>Embryophyta</taxon>
        <taxon>Tracheophyta</taxon>
        <taxon>Spermatophyta</taxon>
        <taxon>Magnoliopsida</taxon>
        <taxon>eudicotyledons</taxon>
        <taxon>Gunneridae</taxon>
        <taxon>Pentapetalae</taxon>
        <taxon>rosids</taxon>
        <taxon>malvids</taxon>
        <taxon>Malvales</taxon>
        <taxon>Malvaceae</taxon>
        <taxon>Malvoideae</taxon>
        <taxon>Gossypium</taxon>
    </lineage>
</organism>
<sequence length="70" mass="7526">MRLVESTVEPSPLGKVDCVSDFNGKEAMQKQLKRVNVPSKESSLLGVKVDLGEFGANGSPKAARIARLKI</sequence>
<evidence type="ECO:0000313" key="2">
    <source>
        <dbReference type="Proteomes" id="UP000828251"/>
    </source>
</evidence>
<keyword evidence="2" id="KW-1185">Reference proteome</keyword>
<protein>
    <submittedName>
        <fullName evidence="1">Uncharacterized protein</fullName>
    </submittedName>
</protein>
<reference evidence="1 2" key="1">
    <citation type="journal article" date="2021" name="Plant Biotechnol. J.">
        <title>Multi-omics assisted identification of the key and species-specific regulatory components of drought-tolerant mechanisms in Gossypium stocksii.</title>
        <authorList>
            <person name="Yu D."/>
            <person name="Ke L."/>
            <person name="Zhang D."/>
            <person name="Wu Y."/>
            <person name="Sun Y."/>
            <person name="Mei J."/>
            <person name="Sun J."/>
            <person name="Sun Y."/>
        </authorList>
    </citation>
    <scope>NUCLEOTIDE SEQUENCE [LARGE SCALE GENOMIC DNA]</scope>
    <source>
        <strain evidence="2">cv. E1</strain>
        <tissue evidence="1">Leaf</tissue>
    </source>
</reference>
<dbReference type="EMBL" id="JAIQCV010000009">
    <property type="protein sequence ID" value="KAH1065416.1"/>
    <property type="molecule type" value="Genomic_DNA"/>
</dbReference>
<dbReference type="Proteomes" id="UP000828251">
    <property type="component" value="Unassembled WGS sequence"/>
</dbReference>